<dbReference type="EMBL" id="CADEAL010000265">
    <property type="protein sequence ID" value="CAB1417458.1"/>
    <property type="molecule type" value="Genomic_DNA"/>
</dbReference>
<feature type="compositionally biased region" description="Polar residues" evidence="1">
    <location>
        <begin position="45"/>
        <end position="56"/>
    </location>
</feature>
<accession>A0A9N7TS90</accession>
<dbReference type="PROSITE" id="PS51257">
    <property type="entry name" value="PROKAR_LIPOPROTEIN"/>
    <property type="match status" value="1"/>
</dbReference>
<evidence type="ECO:0000313" key="2">
    <source>
        <dbReference type="EMBL" id="CAB1417458.1"/>
    </source>
</evidence>
<comment type="caution">
    <text evidence="2">The sequence shown here is derived from an EMBL/GenBank/DDBJ whole genome shotgun (WGS) entry which is preliminary data.</text>
</comment>
<proteinExistence type="predicted"/>
<dbReference type="Proteomes" id="UP001153269">
    <property type="component" value="Unassembled WGS sequence"/>
</dbReference>
<protein>
    <submittedName>
        <fullName evidence="2">Uncharacterized protein</fullName>
    </submittedName>
</protein>
<name>A0A9N7TS90_PLEPL</name>
<organism evidence="2 3">
    <name type="scientific">Pleuronectes platessa</name>
    <name type="common">European plaice</name>
    <dbReference type="NCBI Taxonomy" id="8262"/>
    <lineage>
        <taxon>Eukaryota</taxon>
        <taxon>Metazoa</taxon>
        <taxon>Chordata</taxon>
        <taxon>Craniata</taxon>
        <taxon>Vertebrata</taxon>
        <taxon>Euteleostomi</taxon>
        <taxon>Actinopterygii</taxon>
        <taxon>Neopterygii</taxon>
        <taxon>Teleostei</taxon>
        <taxon>Neoteleostei</taxon>
        <taxon>Acanthomorphata</taxon>
        <taxon>Carangaria</taxon>
        <taxon>Pleuronectiformes</taxon>
        <taxon>Pleuronectoidei</taxon>
        <taxon>Pleuronectidae</taxon>
        <taxon>Pleuronectes</taxon>
    </lineage>
</organism>
<sequence>MKRRRRGALHPPLSSSSSCWVYDQPVWVMPPCFPLPTHISPVWSEDQSPGHSSIHQHSGRGHQTGMRGGVMRTSDEGELPSRSFKSLITGAPSVSGSEIRGKKRQNLRTWFLQTQTVVHIHLRPLSPDLHRPAPVSTWPSACGADSSLGSEPELILLSSVELNDLHEASEALSPEPGVSTEDAAASLHWVWRIHVEEAQSSQSCSHEGFSLSGSVFLTESPAARTH</sequence>
<keyword evidence="3" id="KW-1185">Reference proteome</keyword>
<feature type="region of interest" description="Disordered" evidence="1">
    <location>
        <begin position="44"/>
        <end position="80"/>
    </location>
</feature>
<dbReference type="AlphaFoldDB" id="A0A9N7TS90"/>
<evidence type="ECO:0000256" key="1">
    <source>
        <dbReference type="SAM" id="MobiDB-lite"/>
    </source>
</evidence>
<reference evidence="2" key="1">
    <citation type="submission" date="2020-03" db="EMBL/GenBank/DDBJ databases">
        <authorList>
            <person name="Weist P."/>
        </authorList>
    </citation>
    <scope>NUCLEOTIDE SEQUENCE</scope>
</reference>
<gene>
    <name evidence="2" type="ORF">PLEPLA_LOCUS5260</name>
</gene>
<evidence type="ECO:0000313" key="3">
    <source>
        <dbReference type="Proteomes" id="UP001153269"/>
    </source>
</evidence>